<name>A0A850SRX0_9BACT</name>
<dbReference type="EMBL" id="JACADJ010000005">
    <property type="protein sequence ID" value="NWH03889.1"/>
    <property type="molecule type" value="Genomic_DNA"/>
</dbReference>
<dbReference type="Proteomes" id="UP000553343">
    <property type="component" value="Unassembled WGS sequence"/>
</dbReference>
<dbReference type="Pfam" id="PF07238">
    <property type="entry name" value="PilZ"/>
    <property type="match status" value="1"/>
</dbReference>
<dbReference type="SUPFAM" id="SSF141371">
    <property type="entry name" value="PilZ domain-like"/>
    <property type="match status" value="1"/>
</dbReference>
<dbReference type="Gene3D" id="2.40.10.220">
    <property type="entry name" value="predicted glycosyltransferase like domains"/>
    <property type="match status" value="1"/>
</dbReference>
<sequence>MTIPTVYVTSELNASFTCESCGKSYTKDVSKFVRHKARVRLKYKCKCGHIFSVILERRRTIRKDVCLKGVLMQNEKQYPGEITDISPNGLRFKTLRKALIKEDSTAEIKFTLDNPNCSEVRRFIKVRKVLSEYSFGCEFESSEHFDDLGKYFLFYF</sequence>
<dbReference type="GO" id="GO:0035438">
    <property type="term" value="F:cyclic-di-GMP binding"/>
    <property type="evidence" value="ECO:0007669"/>
    <property type="project" value="InterPro"/>
</dbReference>
<dbReference type="InterPro" id="IPR009875">
    <property type="entry name" value="PilZ_domain"/>
</dbReference>
<proteinExistence type="predicted"/>
<keyword evidence="3" id="KW-1185">Reference proteome</keyword>
<protein>
    <submittedName>
        <fullName evidence="2">PilZ domain-containing protein</fullName>
    </submittedName>
</protein>
<dbReference type="AlphaFoldDB" id="A0A850SRX0"/>
<feature type="domain" description="PilZ" evidence="1">
    <location>
        <begin position="56"/>
        <end position="140"/>
    </location>
</feature>
<evidence type="ECO:0000313" key="3">
    <source>
        <dbReference type="Proteomes" id="UP000553343"/>
    </source>
</evidence>
<accession>A0A850SRX0</accession>
<evidence type="ECO:0000259" key="1">
    <source>
        <dbReference type="Pfam" id="PF07238"/>
    </source>
</evidence>
<reference evidence="2 3" key="1">
    <citation type="submission" date="2020-06" db="EMBL/GenBank/DDBJ databases">
        <title>High-quality draft genome of sulfate reducer Desulfobacter latus type strain AcrS2 isolated from marine sediment.</title>
        <authorList>
            <person name="Hoppe M."/>
            <person name="Larsen C.K."/>
            <person name="Marshall I.P.G."/>
            <person name="Schramm A."/>
            <person name="Marietou A.G."/>
        </authorList>
    </citation>
    <scope>NUCLEOTIDE SEQUENCE [LARGE SCALE GENOMIC DNA]</scope>
    <source>
        <strain evidence="2 3">AcRS2</strain>
    </source>
</reference>
<gene>
    <name evidence="2" type="ORF">HXW94_02585</name>
</gene>
<evidence type="ECO:0000313" key="2">
    <source>
        <dbReference type="EMBL" id="NWH03889.1"/>
    </source>
</evidence>
<organism evidence="2 3">
    <name type="scientific">Desulfobacter latus</name>
    <dbReference type="NCBI Taxonomy" id="2292"/>
    <lineage>
        <taxon>Bacteria</taxon>
        <taxon>Pseudomonadati</taxon>
        <taxon>Thermodesulfobacteriota</taxon>
        <taxon>Desulfobacteria</taxon>
        <taxon>Desulfobacterales</taxon>
        <taxon>Desulfobacteraceae</taxon>
        <taxon>Desulfobacter</taxon>
    </lineage>
</organism>
<comment type="caution">
    <text evidence="2">The sequence shown here is derived from an EMBL/GenBank/DDBJ whole genome shotgun (WGS) entry which is preliminary data.</text>
</comment>
<dbReference type="RefSeq" id="WP_178365348.1">
    <property type="nucleotide sequence ID" value="NZ_JACADJ010000005.1"/>
</dbReference>